<evidence type="ECO:0000256" key="6">
    <source>
        <dbReference type="PROSITE-ProRule" id="PRU00782"/>
    </source>
</evidence>
<keyword evidence="5 6" id="KW-0009">Actin-binding</keyword>
<organism evidence="8 9">
    <name type="scientific">Quercus suber</name>
    <name type="common">Cork oak</name>
    <dbReference type="NCBI Taxonomy" id="58331"/>
    <lineage>
        <taxon>Eukaryota</taxon>
        <taxon>Viridiplantae</taxon>
        <taxon>Streptophyta</taxon>
        <taxon>Embryophyta</taxon>
        <taxon>Tracheophyta</taxon>
        <taxon>Spermatophyta</taxon>
        <taxon>Magnoliopsida</taxon>
        <taxon>eudicotyledons</taxon>
        <taxon>Gunneridae</taxon>
        <taxon>Pentapetalae</taxon>
        <taxon>rosids</taxon>
        <taxon>fabids</taxon>
        <taxon>Fagales</taxon>
        <taxon>Fagaceae</taxon>
        <taxon>Quercus</taxon>
    </lineage>
</organism>
<evidence type="ECO:0000313" key="9">
    <source>
        <dbReference type="Proteomes" id="UP000237347"/>
    </source>
</evidence>
<reference evidence="8 9" key="1">
    <citation type="journal article" date="2018" name="Sci. Data">
        <title>The draft genome sequence of cork oak.</title>
        <authorList>
            <person name="Ramos A.M."/>
            <person name="Usie A."/>
            <person name="Barbosa P."/>
            <person name="Barros P.M."/>
            <person name="Capote T."/>
            <person name="Chaves I."/>
            <person name="Simoes F."/>
            <person name="Abreu I."/>
            <person name="Carrasquinho I."/>
            <person name="Faro C."/>
            <person name="Guimaraes J.B."/>
            <person name="Mendonca D."/>
            <person name="Nobrega F."/>
            <person name="Rodrigues L."/>
            <person name="Saibo N.J.M."/>
            <person name="Varela M.C."/>
            <person name="Egas C."/>
            <person name="Matos J."/>
            <person name="Miguel C.M."/>
            <person name="Oliveira M.M."/>
            <person name="Ricardo C.P."/>
            <person name="Goncalves S."/>
        </authorList>
    </citation>
    <scope>NUCLEOTIDE SEQUENCE [LARGE SCALE GENOMIC DNA]</scope>
    <source>
        <strain evidence="9">cv. HL8</strain>
    </source>
</reference>
<dbReference type="GO" id="GO:0000146">
    <property type="term" value="F:microfilament motor activity"/>
    <property type="evidence" value="ECO:0007669"/>
    <property type="project" value="TreeGrafter"/>
</dbReference>
<dbReference type="Gene3D" id="3.40.850.10">
    <property type="entry name" value="Kinesin motor domain"/>
    <property type="match status" value="2"/>
</dbReference>
<dbReference type="GO" id="GO:0005737">
    <property type="term" value="C:cytoplasm"/>
    <property type="evidence" value="ECO:0007669"/>
    <property type="project" value="TreeGrafter"/>
</dbReference>
<protein>
    <submittedName>
        <fullName evidence="8">Myosin-11</fullName>
    </submittedName>
</protein>
<keyword evidence="2 6" id="KW-0067">ATP-binding</keyword>
<proteinExistence type="inferred from homology"/>
<evidence type="ECO:0000259" key="7">
    <source>
        <dbReference type="PROSITE" id="PS51456"/>
    </source>
</evidence>
<sequence>VVANLSKLHPKDMENPEGGVDDMIKLEYLHEPGTYTGNILIAINPFQRLSHLYDASMMKRYKGAPFGELSPHVVANLSKLHPKDMENPEGGVDDMIKLENLHEPGVLHNLATRFKINEIYTYTGNILIAINPFQRLSHLYDASMMKRYKGAPFGELSPHVFTIADVAYREMINEGKSNSILVSGESGAGKTETTKLLMRYLAYLGGHTAAEGRTVERQVLEVSWMI</sequence>
<evidence type="ECO:0000256" key="3">
    <source>
        <dbReference type="ARBA" id="ARBA00023123"/>
    </source>
</evidence>
<dbReference type="InterPro" id="IPR027417">
    <property type="entry name" value="P-loop_NTPase"/>
</dbReference>
<evidence type="ECO:0000256" key="4">
    <source>
        <dbReference type="ARBA" id="ARBA00023175"/>
    </source>
</evidence>
<comment type="caution">
    <text evidence="6">Lacks conserved residue(s) required for the propagation of feature annotation.</text>
</comment>
<keyword evidence="4 6" id="KW-0505">Motor protein</keyword>
<dbReference type="Pfam" id="PF00063">
    <property type="entry name" value="Myosin_head"/>
    <property type="match status" value="2"/>
</dbReference>
<keyword evidence="3 6" id="KW-0518">Myosin</keyword>
<dbReference type="GO" id="GO:0016020">
    <property type="term" value="C:membrane"/>
    <property type="evidence" value="ECO:0007669"/>
    <property type="project" value="TreeGrafter"/>
</dbReference>
<evidence type="ECO:0000256" key="5">
    <source>
        <dbReference type="ARBA" id="ARBA00023203"/>
    </source>
</evidence>
<dbReference type="Proteomes" id="UP000237347">
    <property type="component" value="Unassembled WGS sequence"/>
</dbReference>
<dbReference type="PRINTS" id="PR00193">
    <property type="entry name" value="MYOSINHEAVY"/>
</dbReference>
<evidence type="ECO:0000313" key="8">
    <source>
        <dbReference type="EMBL" id="KAK7816793.1"/>
    </source>
</evidence>
<dbReference type="PROSITE" id="PS51456">
    <property type="entry name" value="MYOSIN_MOTOR"/>
    <property type="match status" value="1"/>
</dbReference>
<dbReference type="GO" id="GO:0005524">
    <property type="term" value="F:ATP binding"/>
    <property type="evidence" value="ECO:0007669"/>
    <property type="project" value="UniProtKB-UniRule"/>
</dbReference>
<feature type="binding site" evidence="6">
    <location>
        <begin position="184"/>
        <end position="191"/>
    </location>
    <ligand>
        <name>ATP</name>
        <dbReference type="ChEBI" id="CHEBI:30616"/>
    </ligand>
</feature>
<comment type="similarity">
    <text evidence="6">Belongs to the TRAFAC class myosin-kinesin ATPase superfamily. Myosin family.</text>
</comment>
<dbReference type="GO" id="GO:0051015">
    <property type="term" value="F:actin filament binding"/>
    <property type="evidence" value="ECO:0007669"/>
    <property type="project" value="TreeGrafter"/>
</dbReference>
<dbReference type="GO" id="GO:0016459">
    <property type="term" value="C:myosin complex"/>
    <property type="evidence" value="ECO:0007669"/>
    <property type="project" value="UniProtKB-KW"/>
</dbReference>
<evidence type="ECO:0000256" key="2">
    <source>
        <dbReference type="ARBA" id="ARBA00022840"/>
    </source>
</evidence>
<feature type="domain" description="Myosin motor" evidence="7">
    <location>
        <begin position="90"/>
        <end position="226"/>
    </location>
</feature>
<dbReference type="PANTHER" id="PTHR13140">
    <property type="entry name" value="MYOSIN"/>
    <property type="match status" value="1"/>
</dbReference>
<name>A0AAW0IRE4_QUESU</name>
<dbReference type="InterPro" id="IPR001609">
    <property type="entry name" value="Myosin_head_motor_dom-like"/>
</dbReference>
<comment type="caution">
    <text evidence="8">The sequence shown here is derived from an EMBL/GenBank/DDBJ whole genome shotgun (WGS) entry which is preliminary data.</text>
</comment>
<dbReference type="SMART" id="SM00242">
    <property type="entry name" value="MYSc"/>
    <property type="match status" value="1"/>
</dbReference>
<gene>
    <name evidence="8" type="primary">XI-E_3</name>
    <name evidence="8" type="ORF">CFP56_043603</name>
</gene>
<feature type="non-terminal residue" evidence="8">
    <location>
        <position position="1"/>
    </location>
</feature>
<dbReference type="AlphaFoldDB" id="A0AAW0IRE4"/>
<dbReference type="InterPro" id="IPR036961">
    <property type="entry name" value="Kinesin_motor_dom_sf"/>
</dbReference>
<dbReference type="GO" id="GO:0007015">
    <property type="term" value="P:actin filament organization"/>
    <property type="evidence" value="ECO:0007669"/>
    <property type="project" value="TreeGrafter"/>
</dbReference>
<dbReference type="EMBL" id="PKMF04000920">
    <property type="protein sequence ID" value="KAK7816793.1"/>
    <property type="molecule type" value="Genomic_DNA"/>
</dbReference>
<dbReference type="SUPFAM" id="SSF52540">
    <property type="entry name" value="P-loop containing nucleoside triphosphate hydrolases"/>
    <property type="match status" value="2"/>
</dbReference>
<dbReference type="PANTHER" id="PTHR13140:SF855">
    <property type="entry name" value="MYOSIN MOTOR DOMAIN-CONTAINING PROTEIN"/>
    <property type="match status" value="1"/>
</dbReference>
<keyword evidence="1 6" id="KW-0547">Nucleotide-binding</keyword>
<keyword evidence="9" id="KW-1185">Reference proteome</keyword>
<evidence type="ECO:0000256" key="1">
    <source>
        <dbReference type="ARBA" id="ARBA00022741"/>
    </source>
</evidence>
<accession>A0AAW0IRE4</accession>